<keyword evidence="13" id="KW-1185">Reference proteome</keyword>
<dbReference type="GO" id="GO:0005524">
    <property type="term" value="F:ATP binding"/>
    <property type="evidence" value="ECO:0007669"/>
    <property type="project" value="UniProtKB-KW"/>
</dbReference>
<name>L8GJK5_ACACF</name>
<dbReference type="InterPro" id="IPR017438">
    <property type="entry name" value="ATP-NAD_kinase_N"/>
</dbReference>
<dbReference type="Pfam" id="PF00781">
    <property type="entry name" value="DAGK_cat"/>
    <property type="match status" value="1"/>
</dbReference>
<dbReference type="PROSITE" id="PS50146">
    <property type="entry name" value="DAGK"/>
    <property type="match status" value="1"/>
</dbReference>
<keyword evidence="7 9" id="KW-0067">ATP-binding</keyword>
<feature type="region of interest" description="Disordered" evidence="10">
    <location>
        <begin position="488"/>
        <end position="509"/>
    </location>
</feature>
<evidence type="ECO:0000256" key="2">
    <source>
        <dbReference type="ARBA" id="ARBA00009280"/>
    </source>
</evidence>
<sequence>MHGGEEEEGRRQRTLDWRRVQDEVAKLRRMQEDLLMASADDDGDSGLDEDEMREINNEINRKMDALLRLMERYNNASAATSSSSSSSSSHQASSLRKTIAPTLTLSCPELAQPEDEDGHHQLPCGALGTLSGARIRNQEGGQEEMKQLEKKLQRWNGGVGGRPVSPGPRKRLALPQLSGDHLSTPIMGEAAKNESEAKATQRAKSDDHGGKAKQSTADNDRGEIEIPVHGAEEQAAWEYDSGEKAVEAVTIKKWMTRKRSARSLLATTGDKQDTESDENVLTLFSPRSGRHLPAEAAAAADGGDSSEVDALFDLGKGMERSGSADAVIDSASETRKSEAAAALIFQRTKSDDSGERAAVTTVDDTQGALWRRHMDQIGGRLDSRRASDGNLVLTKGRRRRRNTDGAMLTAAAAGVPTDDDDTSSVDSTGSASGNEASGTRSGGFRLRRRRGSLGSEASASDTEGEEEWHDMLHSLGVTVLATKKLIKHKTKERRAKKEQKRRSGELREVEDLWGSTSSMGGGKREARGVEERLEDQHWIVFVNRNSGGKLGQRVMNRFLELLPNDQIFSLIDDKGPNRGFQRWLKTPHYRLVVCGGDGTANWVLTALDKLATEHSLAQKPPMGIIPLGTGNDLSRACGWGSSFTRCEKLPKVMRAMSRASSALFDRWQLSVTLLEEVEERRKAELAKDGTQEDYEEPHGCSASDAPTKADPQRQQRHVDESETKNENEEHGGFVVEEGTEHNEDEAEEVTQRQTLTEEVGDGDRSEIGQDEEMLREGMRAEPGEMEYIMNNYFSIGVDAEIVLRFHRMREHHKELFRNVLINKGWYYGMSARTAKNERKHFKNFRDFIQVKVWHGEHEETLRINDKKIKSLIVMNIPTYGGAKCWGREDSLHSNVYHLAHKRTSAFKYVAPAIGDGTLEIVGMRGVAHLGAIVTGVSEAIKLAQGTRVEILTKKEFPAHVDGEPWLLRPCRITIELLNQSRLLVHPDRNRVL</sequence>
<evidence type="ECO:0000256" key="4">
    <source>
        <dbReference type="ARBA" id="ARBA00022741"/>
    </source>
</evidence>
<feature type="compositionally biased region" description="Basic residues" evidence="10">
    <location>
        <begin position="488"/>
        <end position="500"/>
    </location>
</feature>
<keyword evidence="5" id="KW-0479">Metal-binding</keyword>
<dbReference type="STRING" id="1257118.L8GJK5"/>
<dbReference type="EMBL" id="KB008097">
    <property type="protein sequence ID" value="ELR13192.1"/>
    <property type="molecule type" value="Genomic_DNA"/>
</dbReference>
<dbReference type="GO" id="GO:0008270">
    <property type="term" value="F:zinc ion binding"/>
    <property type="evidence" value="ECO:0007669"/>
    <property type="project" value="UniProtKB-KW"/>
</dbReference>
<dbReference type="GO" id="GO:0007200">
    <property type="term" value="P:phospholipase C-activating G protein-coupled receptor signaling pathway"/>
    <property type="evidence" value="ECO:0007669"/>
    <property type="project" value="InterPro"/>
</dbReference>
<evidence type="ECO:0000256" key="3">
    <source>
        <dbReference type="ARBA" id="ARBA00022679"/>
    </source>
</evidence>
<dbReference type="GeneID" id="14913764"/>
<evidence type="ECO:0000256" key="7">
    <source>
        <dbReference type="ARBA" id="ARBA00022840"/>
    </source>
</evidence>
<feature type="domain" description="DAGKc" evidence="11">
    <location>
        <begin position="533"/>
        <end position="673"/>
    </location>
</feature>
<evidence type="ECO:0000256" key="6">
    <source>
        <dbReference type="ARBA" id="ARBA00022777"/>
    </source>
</evidence>
<dbReference type="VEuPathDB" id="AmoebaDB:ACA1_100070"/>
<dbReference type="Gene3D" id="2.60.200.40">
    <property type="match status" value="1"/>
</dbReference>
<feature type="region of interest" description="Disordered" evidence="10">
    <location>
        <begin position="684"/>
        <end position="769"/>
    </location>
</feature>
<dbReference type="GO" id="GO:0004143">
    <property type="term" value="F:ATP-dependent diacylglycerol kinase activity"/>
    <property type="evidence" value="ECO:0007669"/>
    <property type="project" value="UniProtKB-EC"/>
</dbReference>
<evidence type="ECO:0000313" key="13">
    <source>
        <dbReference type="Proteomes" id="UP000011083"/>
    </source>
</evidence>
<protein>
    <recommendedName>
        <fullName evidence="9">Diacylglycerol kinase</fullName>
        <shortName evidence="9">DAG kinase</shortName>
        <ecNumber evidence="9">2.7.1.107</ecNumber>
    </recommendedName>
</protein>
<dbReference type="GO" id="GO:0016020">
    <property type="term" value="C:membrane"/>
    <property type="evidence" value="ECO:0007669"/>
    <property type="project" value="UniProtKB-SubCell"/>
</dbReference>
<dbReference type="RefSeq" id="XP_004335205.1">
    <property type="nucleotide sequence ID" value="XM_004335157.1"/>
</dbReference>
<keyword evidence="6 9" id="KW-0418">Kinase</keyword>
<keyword evidence="4 9" id="KW-0547">Nucleotide-binding</keyword>
<dbReference type="PANTHER" id="PTHR11255:SF54">
    <property type="entry name" value="DIACYLGLYCEROL KINASE THETA"/>
    <property type="match status" value="1"/>
</dbReference>
<feature type="region of interest" description="Disordered" evidence="10">
    <location>
        <begin position="154"/>
        <end position="225"/>
    </location>
</feature>
<keyword evidence="5" id="KW-0863">Zinc-finger</keyword>
<dbReference type="KEGG" id="acan:ACA1_100070"/>
<comment type="subcellular location">
    <subcellularLocation>
        <location evidence="1">Membrane</location>
    </subcellularLocation>
</comment>
<keyword evidence="8" id="KW-0472">Membrane</keyword>
<keyword evidence="3 9" id="KW-0808">Transferase</keyword>
<organism evidence="12 13">
    <name type="scientific">Acanthamoeba castellanii (strain ATCC 30010 / Neff)</name>
    <dbReference type="NCBI Taxonomy" id="1257118"/>
    <lineage>
        <taxon>Eukaryota</taxon>
        <taxon>Amoebozoa</taxon>
        <taxon>Discosea</taxon>
        <taxon>Longamoebia</taxon>
        <taxon>Centramoebida</taxon>
        <taxon>Acanthamoebidae</taxon>
        <taxon>Acanthamoeba</taxon>
    </lineage>
</organism>
<dbReference type="AlphaFoldDB" id="L8GJK5"/>
<dbReference type="Proteomes" id="UP000011083">
    <property type="component" value="Unassembled WGS sequence"/>
</dbReference>
<dbReference type="Gene3D" id="3.40.50.10330">
    <property type="entry name" value="Probable inorganic polyphosphate/atp-NAD kinase, domain 1"/>
    <property type="match status" value="1"/>
</dbReference>
<keyword evidence="5" id="KW-0862">Zinc</keyword>
<comment type="catalytic activity">
    <reaction evidence="9">
        <text>a 1,2-diacyl-sn-glycerol + ATP = a 1,2-diacyl-sn-glycero-3-phosphate + ADP + H(+)</text>
        <dbReference type="Rhea" id="RHEA:10272"/>
        <dbReference type="ChEBI" id="CHEBI:15378"/>
        <dbReference type="ChEBI" id="CHEBI:17815"/>
        <dbReference type="ChEBI" id="CHEBI:30616"/>
        <dbReference type="ChEBI" id="CHEBI:58608"/>
        <dbReference type="ChEBI" id="CHEBI:456216"/>
        <dbReference type="EC" id="2.7.1.107"/>
    </reaction>
</comment>
<dbReference type="OrthoDB" id="242257at2759"/>
<dbReference type="SMART" id="SM00045">
    <property type="entry name" value="DAGKa"/>
    <property type="match status" value="1"/>
</dbReference>
<dbReference type="Pfam" id="PF00609">
    <property type="entry name" value="DAGK_acc"/>
    <property type="match status" value="1"/>
</dbReference>
<evidence type="ECO:0000313" key="12">
    <source>
        <dbReference type="EMBL" id="ELR13192.1"/>
    </source>
</evidence>
<dbReference type="InterPro" id="IPR037607">
    <property type="entry name" value="DGK"/>
</dbReference>
<feature type="region of interest" description="Disordered" evidence="10">
    <location>
        <begin position="410"/>
        <end position="467"/>
    </location>
</feature>
<dbReference type="SMART" id="SM00046">
    <property type="entry name" value="DAGKc"/>
    <property type="match status" value="1"/>
</dbReference>
<dbReference type="PANTHER" id="PTHR11255">
    <property type="entry name" value="DIACYLGLYCEROL KINASE"/>
    <property type="match status" value="1"/>
</dbReference>
<dbReference type="SUPFAM" id="SSF111331">
    <property type="entry name" value="NAD kinase/diacylglycerol kinase-like"/>
    <property type="match status" value="1"/>
</dbReference>
<dbReference type="InterPro" id="IPR001206">
    <property type="entry name" value="Diacylglycerol_kinase_cat_dom"/>
</dbReference>
<evidence type="ECO:0000256" key="1">
    <source>
        <dbReference type="ARBA" id="ARBA00004370"/>
    </source>
</evidence>
<dbReference type="EC" id="2.7.1.107" evidence="9"/>
<evidence type="ECO:0000256" key="8">
    <source>
        <dbReference type="ARBA" id="ARBA00023136"/>
    </source>
</evidence>
<evidence type="ECO:0000256" key="5">
    <source>
        <dbReference type="ARBA" id="ARBA00022771"/>
    </source>
</evidence>
<feature type="compositionally biased region" description="Low complexity" evidence="10">
    <location>
        <begin position="424"/>
        <end position="444"/>
    </location>
</feature>
<evidence type="ECO:0000259" key="11">
    <source>
        <dbReference type="PROSITE" id="PS50146"/>
    </source>
</evidence>
<feature type="compositionally biased region" description="Basic and acidic residues" evidence="10">
    <location>
        <begin position="191"/>
        <end position="210"/>
    </location>
</feature>
<comment type="similarity">
    <text evidence="2 9">Belongs to the eukaryotic diacylglycerol kinase family.</text>
</comment>
<gene>
    <name evidence="12" type="ORF">ACA1_100070</name>
</gene>
<dbReference type="InterPro" id="IPR000756">
    <property type="entry name" value="Diacylglycerol_kin_accessory"/>
</dbReference>
<reference evidence="12 13" key="1">
    <citation type="journal article" date="2013" name="Genome Biol.">
        <title>Genome of Acanthamoeba castellanii highlights extensive lateral gene transfer and early evolution of tyrosine kinase signaling.</title>
        <authorList>
            <person name="Clarke M."/>
            <person name="Lohan A.J."/>
            <person name="Liu B."/>
            <person name="Lagkouvardos I."/>
            <person name="Roy S."/>
            <person name="Zafar N."/>
            <person name="Bertelli C."/>
            <person name="Schilde C."/>
            <person name="Kianianmomeni A."/>
            <person name="Burglin T.R."/>
            <person name="Frech C."/>
            <person name="Turcotte B."/>
            <person name="Kopec K.O."/>
            <person name="Synnott J.M."/>
            <person name="Choo C."/>
            <person name="Paponov I."/>
            <person name="Finkler A."/>
            <person name="Soon Heng Tan C."/>
            <person name="Hutchins A.P."/>
            <person name="Weinmeier T."/>
            <person name="Rattei T."/>
            <person name="Chu J.S."/>
            <person name="Gimenez G."/>
            <person name="Irimia M."/>
            <person name="Rigden D.J."/>
            <person name="Fitzpatrick D.A."/>
            <person name="Lorenzo-Morales J."/>
            <person name="Bateman A."/>
            <person name="Chiu C.H."/>
            <person name="Tang P."/>
            <person name="Hegemann P."/>
            <person name="Fromm H."/>
            <person name="Raoult D."/>
            <person name="Greub G."/>
            <person name="Miranda-Saavedra D."/>
            <person name="Chen N."/>
            <person name="Nash P."/>
            <person name="Ginger M.L."/>
            <person name="Horn M."/>
            <person name="Schaap P."/>
            <person name="Caler L."/>
            <person name="Loftus B."/>
        </authorList>
    </citation>
    <scope>NUCLEOTIDE SEQUENCE [LARGE SCALE GENOMIC DNA]</scope>
    <source>
        <strain evidence="12 13">Neff</strain>
    </source>
</reference>
<evidence type="ECO:0000256" key="10">
    <source>
        <dbReference type="SAM" id="MobiDB-lite"/>
    </source>
</evidence>
<dbReference type="InterPro" id="IPR016064">
    <property type="entry name" value="NAD/diacylglycerol_kinase_sf"/>
</dbReference>
<proteinExistence type="inferred from homology"/>
<feature type="compositionally biased region" description="Basic and acidic residues" evidence="10">
    <location>
        <begin position="710"/>
        <end position="731"/>
    </location>
</feature>
<evidence type="ECO:0000256" key="9">
    <source>
        <dbReference type="RuleBase" id="RU361128"/>
    </source>
</evidence>
<accession>L8GJK5</accession>